<evidence type="ECO:0000256" key="2">
    <source>
        <dbReference type="ARBA" id="ARBA00022630"/>
    </source>
</evidence>
<evidence type="ECO:0000256" key="4">
    <source>
        <dbReference type="ARBA" id="ARBA00023002"/>
    </source>
</evidence>
<dbReference type="eggNOG" id="COG0446">
    <property type="taxonomic scope" value="Bacteria"/>
</dbReference>
<comment type="cofactor">
    <cofactor evidence="1">
        <name>FAD</name>
        <dbReference type="ChEBI" id="CHEBI:57692"/>
    </cofactor>
</comment>
<dbReference type="Proteomes" id="UP000019402">
    <property type="component" value="Unassembled WGS sequence"/>
</dbReference>
<dbReference type="GO" id="GO:0016491">
    <property type="term" value="F:oxidoreductase activity"/>
    <property type="evidence" value="ECO:0007669"/>
    <property type="project" value="UniProtKB-KW"/>
</dbReference>
<dbReference type="Gene3D" id="3.50.50.60">
    <property type="entry name" value="FAD/NAD(P)-binding domain"/>
    <property type="match status" value="2"/>
</dbReference>
<accession>W7XY64</accession>
<evidence type="ECO:0000259" key="6">
    <source>
        <dbReference type="Pfam" id="PF07992"/>
    </source>
</evidence>
<dbReference type="AlphaFoldDB" id="W7XY64"/>
<dbReference type="InterPro" id="IPR050260">
    <property type="entry name" value="FAD-bd_OxRdtase"/>
</dbReference>
<proteinExistence type="predicted"/>
<dbReference type="PANTHER" id="PTHR43429:SF1">
    <property type="entry name" value="NAD(P)H SULFUR OXIDOREDUCTASE (COA-DEPENDENT)"/>
    <property type="match status" value="1"/>
</dbReference>
<evidence type="ECO:0000256" key="1">
    <source>
        <dbReference type="ARBA" id="ARBA00001974"/>
    </source>
</evidence>
<dbReference type="PANTHER" id="PTHR43429">
    <property type="entry name" value="PYRIDINE NUCLEOTIDE-DISULFIDE OXIDOREDUCTASE DOMAIN-CONTAINING"/>
    <property type="match status" value="1"/>
</dbReference>
<dbReference type="InterPro" id="IPR036188">
    <property type="entry name" value="FAD/NAD-bd_sf"/>
</dbReference>
<keyword evidence="5" id="KW-0676">Redox-active center</keyword>
<evidence type="ECO:0000256" key="5">
    <source>
        <dbReference type="ARBA" id="ARBA00023284"/>
    </source>
</evidence>
<reference evidence="7 8" key="1">
    <citation type="journal article" date="2014" name="Genome Announc.">
        <title>Draft Genome Sequence of Cytophaga fermentans JCM 21142T, a Facultative Anaerobe Isolated from Marine Mud.</title>
        <authorList>
            <person name="Starns D."/>
            <person name="Oshima K."/>
            <person name="Suda W."/>
            <person name="Iino T."/>
            <person name="Yuki M."/>
            <person name="Inoue J."/>
            <person name="Kitamura K."/>
            <person name="Iida T."/>
            <person name="Darby A."/>
            <person name="Hattori M."/>
            <person name="Ohkuma M."/>
        </authorList>
    </citation>
    <scope>NUCLEOTIDE SEQUENCE [LARGE SCALE GENOMIC DNA]</scope>
    <source>
        <strain evidence="7 8">JCM 21142</strain>
    </source>
</reference>
<dbReference type="InterPro" id="IPR016156">
    <property type="entry name" value="FAD/NAD-linked_Rdtase_dimer_sf"/>
</dbReference>
<gene>
    <name evidence="7" type="ORF">JCM21142_52228</name>
</gene>
<protein>
    <submittedName>
        <fullName evidence="7">Coenzyme A disulfide reductase</fullName>
    </submittedName>
</protein>
<dbReference type="EMBL" id="BAMD01000025">
    <property type="protein sequence ID" value="GAF03550.1"/>
    <property type="molecule type" value="Genomic_DNA"/>
</dbReference>
<keyword evidence="8" id="KW-1185">Reference proteome</keyword>
<dbReference type="SUPFAM" id="SSF55424">
    <property type="entry name" value="FAD/NAD-linked reductases, dimerisation (C-terminal) domain"/>
    <property type="match status" value="1"/>
</dbReference>
<keyword evidence="2" id="KW-0285">Flavoprotein</keyword>
<comment type="caution">
    <text evidence="7">The sequence shown here is derived from an EMBL/GenBank/DDBJ whole genome shotgun (WGS) entry which is preliminary data.</text>
</comment>
<evidence type="ECO:0000313" key="8">
    <source>
        <dbReference type="Proteomes" id="UP000019402"/>
    </source>
</evidence>
<dbReference type="RefSeq" id="WP_200871318.1">
    <property type="nucleotide sequence ID" value="NZ_BAMD01000025.1"/>
</dbReference>
<evidence type="ECO:0000256" key="3">
    <source>
        <dbReference type="ARBA" id="ARBA00022827"/>
    </source>
</evidence>
<evidence type="ECO:0000313" key="7">
    <source>
        <dbReference type="EMBL" id="GAF03550.1"/>
    </source>
</evidence>
<dbReference type="SUPFAM" id="SSF51905">
    <property type="entry name" value="FAD/NAD(P)-binding domain"/>
    <property type="match status" value="2"/>
</dbReference>
<dbReference type="PRINTS" id="PR00411">
    <property type="entry name" value="PNDRDTASEI"/>
</dbReference>
<name>W7XY64_9BACT</name>
<dbReference type="PRINTS" id="PR00368">
    <property type="entry name" value="FADPNR"/>
</dbReference>
<feature type="domain" description="FAD/NAD(P)-binding" evidence="6">
    <location>
        <begin position="2"/>
        <end position="285"/>
    </location>
</feature>
<sequence>MKYLIVGGVAGGATTAARLRRVDEHAEIIMFEKGPHISYANCGLPYYIGGVIKEREKLLVQTPESFGTRFNIDIRIHSLVSAIHPDKKEIIVQSLKTGETYTESYDKLVLSPGALPVKPPIPGINLPNIFTLRNVPDTDKIKAFVDDKAPRSAVVVGAGFIGLEMAENLHHRGVNVSVVEASEQVMNMMDSEVAAPLHHHFKEKEVALFLKDAVKEFKQQANSIEVILSSGRIIRADFIILSIGVKPDTSLAKAAGLKIGETGGVWVDEYLQTSVQDIYAVGDSIEFPHPITHKPAIAFLAGPANRQGRILADNIVYGHHRKYKGSIGTAIAKVFDMTAGITGMTHRGLKALGIKHDCTIVHAGSHAGYYPGSTQMMLKISFDPESGKLYGGR</sequence>
<keyword evidence="3" id="KW-0274">FAD</keyword>
<organism evidence="7 8">
    <name type="scientific">Saccharicrinis fermentans DSM 9555 = JCM 21142</name>
    <dbReference type="NCBI Taxonomy" id="869213"/>
    <lineage>
        <taxon>Bacteria</taxon>
        <taxon>Pseudomonadati</taxon>
        <taxon>Bacteroidota</taxon>
        <taxon>Bacteroidia</taxon>
        <taxon>Marinilabiliales</taxon>
        <taxon>Marinilabiliaceae</taxon>
        <taxon>Saccharicrinis</taxon>
    </lineage>
</organism>
<keyword evidence="4" id="KW-0560">Oxidoreductase</keyword>
<dbReference type="Pfam" id="PF07992">
    <property type="entry name" value="Pyr_redox_2"/>
    <property type="match status" value="1"/>
</dbReference>
<dbReference type="InterPro" id="IPR023753">
    <property type="entry name" value="FAD/NAD-binding_dom"/>
</dbReference>